<feature type="non-terminal residue" evidence="1">
    <location>
        <position position="52"/>
    </location>
</feature>
<accession>A0A1A8INP7</accession>
<gene>
    <name evidence="1" type="primary">Nfu_g_1_017265</name>
</gene>
<dbReference type="AlphaFoldDB" id="A0A1A8INP7"/>
<name>A0A1A8INP7_NOTKU</name>
<sequence length="52" mass="5965">MIRTCIAPLRVRTPKRFTLQCIIHPFPHTHIHTHIHTPMVLSYEVATAALGH</sequence>
<reference evidence="1" key="2">
    <citation type="submission" date="2016-06" db="EMBL/GenBank/DDBJ databases">
        <title>The genome of a short-lived fish provides insights into sex chromosome evolution and the genetic control of aging.</title>
        <authorList>
            <person name="Reichwald K."/>
            <person name="Felder M."/>
            <person name="Petzold A."/>
            <person name="Koch P."/>
            <person name="Groth M."/>
            <person name="Platzer M."/>
        </authorList>
    </citation>
    <scope>NUCLEOTIDE SEQUENCE</scope>
    <source>
        <tissue evidence="1">Brain</tissue>
    </source>
</reference>
<organism evidence="1">
    <name type="scientific">Nothobranchius kuhntae</name>
    <name type="common">Beira killifish</name>
    <dbReference type="NCBI Taxonomy" id="321403"/>
    <lineage>
        <taxon>Eukaryota</taxon>
        <taxon>Metazoa</taxon>
        <taxon>Chordata</taxon>
        <taxon>Craniata</taxon>
        <taxon>Vertebrata</taxon>
        <taxon>Euteleostomi</taxon>
        <taxon>Actinopterygii</taxon>
        <taxon>Neopterygii</taxon>
        <taxon>Teleostei</taxon>
        <taxon>Neoteleostei</taxon>
        <taxon>Acanthomorphata</taxon>
        <taxon>Ovalentaria</taxon>
        <taxon>Atherinomorphae</taxon>
        <taxon>Cyprinodontiformes</taxon>
        <taxon>Nothobranchiidae</taxon>
        <taxon>Nothobranchius</taxon>
    </lineage>
</organism>
<reference evidence="1" key="1">
    <citation type="submission" date="2016-05" db="EMBL/GenBank/DDBJ databases">
        <authorList>
            <person name="Lavstsen T."/>
            <person name="Jespersen J.S."/>
        </authorList>
    </citation>
    <scope>NUCLEOTIDE SEQUENCE</scope>
    <source>
        <tissue evidence="1">Brain</tissue>
    </source>
</reference>
<evidence type="ECO:0000313" key="1">
    <source>
        <dbReference type="EMBL" id="SBQ98207.1"/>
    </source>
</evidence>
<protein>
    <submittedName>
        <fullName evidence="1">Uncharacterized protein</fullName>
    </submittedName>
</protein>
<dbReference type="EMBL" id="HAED01011813">
    <property type="protein sequence ID" value="SBQ98207.1"/>
    <property type="molecule type" value="Transcribed_RNA"/>
</dbReference>
<proteinExistence type="predicted"/>